<dbReference type="InterPro" id="IPR036910">
    <property type="entry name" value="HMG_box_dom_sf"/>
</dbReference>
<evidence type="ECO:0000313" key="5">
    <source>
        <dbReference type="EMBL" id="KAF7368980.1"/>
    </source>
</evidence>
<dbReference type="CDD" id="cd00084">
    <property type="entry name" value="HMG-box_SF"/>
    <property type="match status" value="1"/>
</dbReference>
<dbReference type="EMBL" id="JACAZI010000002">
    <property type="protein sequence ID" value="KAF7368980.1"/>
    <property type="molecule type" value="Genomic_DNA"/>
</dbReference>
<evidence type="ECO:0000313" key="6">
    <source>
        <dbReference type="Proteomes" id="UP000620124"/>
    </source>
</evidence>
<feature type="compositionally biased region" description="Basic residues" evidence="2">
    <location>
        <begin position="64"/>
        <end position="95"/>
    </location>
</feature>
<dbReference type="Gene3D" id="1.10.30.10">
    <property type="entry name" value="High mobility group box domain"/>
    <property type="match status" value="1"/>
</dbReference>
<accession>A0A8H7DC46</accession>
<dbReference type="Proteomes" id="UP000620124">
    <property type="component" value="Unassembled WGS sequence"/>
</dbReference>
<sequence>MSSALSLLSRLGRLAALPRLVAPSPASRLATAFVTRRTLSTSRIVFAAAVRPPATKTAVSKTGVAKKKPGPKPKKAAPKKKPAVKKIASKKKVAPKKVSVAKKTVPKKSPRVTKAQGPPSRGGGPYMVFSKEYFKNHPTGSVVERARAAGAEWRALSDAEKQPYYAQAASEKAKAAQFVSEYFATVDPALLRRLNRQRKAANKPRIRNPVTVKRPPPPSLSSAWNSPRHPSYRWPSELDRMARCGEHCLPLSKRSIKRAAANYWRRGRSRMQLEIANPLGTRTTRPSYPR</sequence>
<feature type="domain" description="HMG box" evidence="4">
    <location>
        <begin position="119"/>
        <end position="183"/>
    </location>
</feature>
<feature type="region of interest" description="Disordered" evidence="2">
    <location>
        <begin position="56"/>
        <end position="124"/>
    </location>
</feature>
<dbReference type="GO" id="GO:0005634">
    <property type="term" value="C:nucleus"/>
    <property type="evidence" value="ECO:0007669"/>
    <property type="project" value="UniProtKB-UniRule"/>
</dbReference>
<evidence type="ECO:0000256" key="2">
    <source>
        <dbReference type="SAM" id="MobiDB-lite"/>
    </source>
</evidence>
<organism evidence="5 6">
    <name type="scientific">Mycena venus</name>
    <dbReference type="NCBI Taxonomy" id="2733690"/>
    <lineage>
        <taxon>Eukaryota</taxon>
        <taxon>Fungi</taxon>
        <taxon>Dikarya</taxon>
        <taxon>Basidiomycota</taxon>
        <taxon>Agaricomycotina</taxon>
        <taxon>Agaricomycetes</taxon>
        <taxon>Agaricomycetidae</taxon>
        <taxon>Agaricales</taxon>
        <taxon>Marasmiineae</taxon>
        <taxon>Mycenaceae</taxon>
        <taxon>Mycena</taxon>
    </lineage>
</organism>
<reference evidence="5" key="1">
    <citation type="submission" date="2020-05" db="EMBL/GenBank/DDBJ databases">
        <title>Mycena genomes resolve the evolution of fungal bioluminescence.</title>
        <authorList>
            <person name="Tsai I.J."/>
        </authorList>
    </citation>
    <scope>NUCLEOTIDE SEQUENCE</scope>
    <source>
        <strain evidence="5">CCC161011</strain>
    </source>
</reference>
<feature type="signal peptide" evidence="3">
    <location>
        <begin position="1"/>
        <end position="16"/>
    </location>
</feature>
<feature type="DNA-binding region" description="HMG box" evidence="1">
    <location>
        <begin position="119"/>
        <end position="183"/>
    </location>
</feature>
<dbReference type="AlphaFoldDB" id="A0A8H7DC46"/>
<dbReference type="SMART" id="SM00398">
    <property type="entry name" value="HMG"/>
    <property type="match status" value="1"/>
</dbReference>
<dbReference type="SUPFAM" id="SSF47095">
    <property type="entry name" value="HMG-box"/>
    <property type="match status" value="1"/>
</dbReference>
<keyword evidence="1" id="KW-0238">DNA-binding</keyword>
<evidence type="ECO:0000256" key="3">
    <source>
        <dbReference type="SAM" id="SignalP"/>
    </source>
</evidence>
<feature type="chain" id="PRO_5034097966" description="HMG box domain-containing protein" evidence="3">
    <location>
        <begin position="17"/>
        <end position="290"/>
    </location>
</feature>
<gene>
    <name evidence="5" type="ORF">MVEN_00224400</name>
</gene>
<dbReference type="PROSITE" id="PS50118">
    <property type="entry name" value="HMG_BOX_2"/>
    <property type="match status" value="1"/>
</dbReference>
<dbReference type="Pfam" id="PF00505">
    <property type="entry name" value="HMG_box"/>
    <property type="match status" value="1"/>
</dbReference>
<dbReference type="GO" id="GO:0003677">
    <property type="term" value="F:DNA binding"/>
    <property type="evidence" value="ECO:0007669"/>
    <property type="project" value="UniProtKB-UniRule"/>
</dbReference>
<feature type="region of interest" description="Disordered" evidence="2">
    <location>
        <begin position="198"/>
        <end position="227"/>
    </location>
</feature>
<dbReference type="InterPro" id="IPR009071">
    <property type="entry name" value="HMG_box_dom"/>
</dbReference>
<name>A0A8H7DC46_9AGAR</name>
<keyword evidence="6" id="KW-1185">Reference proteome</keyword>
<evidence type="ECO:0000259" key="4">
    <source>
        <dbReference type="PROSITE" id="PS50118"/>
    </source>
</evidence>
<evidence type="ECO:0000256" key="1">
    <source>
        <dbReference type="PROSITE-ProRule" id="PRU00267"/>
    </source>
</evidence>
<comment type="caution">
    <text evidence="5">The sequence shown here is derived from an EMBL/GenBank/DDBJ whole genome shotgun (WGS) entry which is preliminary data.</text>
</comment>
<keyword evidence="3" id="KW-0732">Signal</keyword>
<proteinExistence type="predicted"/>
<dbReference type="OrthoDB" id="1919336at2759"/>
<protein>
    <recommendedName>
        <fullName evidence="4">HMG box domain-containing protein</fullName>
    </recommendedName>
</protein>
<keyword evidence="1" id="KW-0539">Nucleus</keyword>